<feature type="region of interest" description="Disordered" evidence="1">
    <location>
        <begin position="163"/>
        <end position="208"/>
    </location>
</feature>
<comment type="caution">
    <text evidence="3">The sequence shown here is derived from an EMBL/GenBank/DDBJ whole genome shotgun (WGS) entry which is preliminary data.</text>
</comment>
<reference evidence="3 4" key="1">
    <citation type="submission" date="2023-07" db="EMBL/GenBank/DDBJ databases">
        <title>Genomic Encyclopedia of Type Strains, Phase IV (KMG-IV): sequencing the most valuable type-strain genomes for metagenomic binning, comparative biology and taxonomic classification.</title>
        <authorList>
            <person name="Goeker M."/>
        </authorList>
    </citation>
    <scope>NUCLEOTIDE SEQUENCE [LARGE SCALE GENOMIC DNA]</scope>
    <source>
        <strain evidence="3 4">DSM 40573</strain>
    </source>
</reference>
<feature type="compositionally biased region" description="Low complexity" evidence="1">
    <location>
        <begin position="196"/>
        <end position="208"/>
    </location>
</feature>
<dbReference type="SUPFAM" id="SSF49299">
    <property type="entry name" value="PKD domain"/>
    <property type="match status" value="1"/>
</dbReference>
<name>A0ABU0KCY8_9ACTN</name>
<dbReference type="EMBL" id="JAUSWC010000006">
    <property type="protein sequence ID" value="MDQ0487246.1"/>
    <property type="molecule type" value="Genomic_DNA"/>
</dbReference>
<dbReference type="Pfam" id="PF18911">
    <property type="entry name" value="PKD_4"/>
    <property type="match status" value="1"/>
</dbReference>
<dbReference type="Gene3D" id="2.120.10.30">
    <property type="entry name" value="TolB, C-terminal domain"/>
    <property type="match status" value="1"/>
</dbReference>
<sequence length="208" mass="21817">MGGPVYRYDADSASDVKFPQEYDGDFFAGEFGRRWIKRIETGDGTVQSVNAFPWNGTQVMDMAFGPDGALYVLDYGTGYFNGDHNSALYRIEHVTGGRAPLAQAAANRTSGIAPLTVAFSSAGTSDPDGDALSYAWTFGDGATSTAADPSHTYTANGQYTATLEVTDPPASRPRRPCGSPSATRPRPCASTPPPTAASTTSAPRSPSA</sequence>
<dbReference type="CDD" id="cd00146">
    <property type="entry name" value="PKD"/>
    <property type="match status" value="1"/>
</dbReference>
<dbReference type="InterPro" id="IPR000601">
    <property type="entry name" value="PKD_dom"/>
</dbReference>
<organism evidence="3 4">
    <name type="scientific">Streptomyces thermodiastaticus</name>
    <dbReference type="NCBI Taxonomy" id="44061"/>
    <lineage>
        <taxon>Bacteria</taxon>
        <taxon>Bacillati</taxon>
        <taxon>Actinomycetota</taxon>
        <taxon>Actinomycetes</taxon>
        <taxon>Kitasatosporales</taxon>
        <taxon>Streptomycetaceae</taxon>
        <taxon>Streptomyces</taxon>
    </lineage>
</organism>
<dbReference type="Gene3D" id="2.60.40.10">
    <property type="entry name" value="Immunoglobulins"/>
    <property type="match status" value="1"/>
</dbReference>
<keyword evidence="4" id="KW-1185">Reference proteome</keyword>
<dbReference type="InterPro" id="IPR011042">
    <property type="entry name" value="6-blade_b-propeller_TolB-like"/>
</dbReference>
<proteinExistence type="predicted"/>
<protein>
    <recommendedName>
        <fullName evidence="2">PKD domain-containing protein</fullName>
    </recommendedName>
</protein>
<evidence type="ECO:0000313" key="3">
    <source>
        <dbReference type="EMBL" id="MDQ0487246.1"/>
    </source>
</evidence>
<evidence type="ECO:0000313" key="4">
    <source>
        <dbReference type="Proteomes" id="UP001236795"/>
    </source>
</evidence>
<dbReference type="InterPro" id="IPR013783">
    <property type="entry name" value="Ig-like_fold"/>
</dbReference>
<feature type="domain" description="PKD" evidence="2">
    <location>
        <begin position="100"/>
        <end position="167"/>
    </location>
</feature>
<dbReference type="SUPFAM" id="SSF63829">
    <property type="entry name" value="Calcium-dependent phosphotriesterase"/>
    <property type="match status" value="1"/>
</dbReference>
<evidence type="ECO:0000256" key="1">
    <source>
        <dbReference type="SAM" id="MobiDB-lite"/>
    </source>
</evidence>
<accession>A0ABU0KCY8</accession>
<dbReference type="InterPro" id="IPR035986">
    <property type="entry name" value="PKD_dom_sf"/>
</dbReference>
<dbReference type="SMART" id="SM00089">
    <property type="entry name" value="PKD"/>
    <property type="match status" value="1"/>
</dbReference>
<gene>
    <name evidence="3" type="ORF">QO019_002097</name>
</gene>
<evidence type="ECO:0000259" key="2">
    <source>
        <dbReference type="PROSITE" id="PS50093"/>
    </source>
</evidence>
<dbReference type="PROSITE" id="PS50093">
    <property type="entry name" value="PKD"/>
    <property type="match status" value="1"/>
</dbReference>
<dbReference type="InterPro" id="IPR022409">
    <property type="entry name" value="PKD/Chitinase_dom"/>
</dbReference>
<dbReference type="Proteomes" id="UP001236795">
    <property type="component" value="Unassembled WGS sequence"/>
</dbReference>